<dbReference type="InterPro" id="IPR029021">
    <property type="entry name" value="Prot-tyrosine_phosphatase-like"/>
</dbReference>
<dbReference type="PRINTS" id="PR00700">
    <property type="entry name" value="PRTYPHPHTASE"/>
</dbReference>
<evidence type="ECO:0000259" key="2">
    <source>
        <dbReference type="PROSITE" id="PS50056"/>
    </source>
</evidence>
<dbReference type="Proteomes" id="UP001330434">
    <property type="component" value="Chromosome"/>
</dbReference>
<dbReference type="EMBL" id="CP133270">
    <property type="protein sequence ID" value="WVX66923.1"/>
    <property type="molecule type" value="Genomic_DNA"/>
</dbReference>
<reference evidence="3 4" key="1">
    <citation type="journal article" date="2024" name="Environ. Microbiol.">
        <title>Novel evolutionary insights on the interactions of the Holosporales (Alphaproteobacteria) with eukaryotic hosts from comparative genomics.</title>
        <authorList>
            <person name="Giovannini M."/>
            <person name="Petroni G."/>
            <person name="Castelli M."/>
        </authorList>
    </citation>
    <scope>NUCLEOTIDE SEQUENCE [LARGE SCALE GENOMIC DNA]</scope>
    <source>
        <strain evidence="3 4">US_Bl 15I1</strain>
    </source>
</reference>
<dbReference type="PROSITE" id="PS50056">
    <property type="entry name" value="TYR_PHOSPHATASE_2"/>
    <property type="match status" value="1"/>
</dbReference>
<dbReference type="Gene3D" id="3.90.190.10">
    <property type="entry name" value="Protein tyrosine phosphatase superfamily"/>
    <property type="match status" value="1"/>
</dbReference>
<dbReference type="Pfam" id="PF00102">
    <property type="entry name" value="Y_phosphatase"/>
    <property type="match status" value="1"/>
</dbReference>
<keyword evidence="4" id="KW-1185">Reference proteome</keyword>
<evidence type="ECO:0000259" key="1">
    <source>
        <dbReference type="PROSITE" id="PS50055"/>
    </source>
</evidence>
<feature type="domain" description="Tyrosine specific protein phosphatases" evidence="2">
    <location>
        <begin position="235"/>
        <end position="314"/>
    </location>
</feature>
<gene>
    <name evidence="3" type="ORF">Bealeia1_01118</name>
</gene>
<dbReference type="InterPro" id="IPR000242">
    <property type="entry name" value="PTP_cat"/>
</dbReference>
<proteinExistence type="predicted"/>
<feature type="domain" description="Tyrosine-protein phosphatase" evidence="1">
    <location>
        <begin position="74"/>
        <end position="323"/>
    </location>
</feature>
<protein>
    <submittedName>
        <fullName evidence="3">Protein-tyrosine phosphatase</fullName>
    </submittedName>
</protein>
<name>A0ABZ2C3L2_9PROT</name>
<dbReference type="PROSITE" id="PS00383">
    <property type="entry name" value="TYR_PHOSPHATASE_1"/>
    <property type="match status" value="1"/>
</dbReference>
<organism evidence="3 4">
    <name type="scientific">Candidatus Bealeia paramacronuclearis</name>
    <dbReference type="NCBI Taxonomy" id="1921001"/>
    <lineage>
        <taxon>Bacteria</taxon>
        <taxon>Pseudomonadati</taxon>
        <taxon>Pseudomonadota</taxon>
        <taxon>Alphaproteobacteria</taxon>
        <taxon>Holosporales</taxon>
        <taxon>Holosporaceae</taxon>
        <taxon>Candidatus Bealeia</taxon>
    </lineage>
</organism>
<dbReference type="InterPro" id="IPR050348">
    <property type="entry name" value="Protein-Tyr_Phosphatase"/>
</dbReference>
<dbReference type="InterPro" id="IPR000387">
    <property type="entry name" value="Tyr_Pase_dom"/>
</dbReference>
<dbReference type="InterPro" id="IPR003595">
    <property type="entry name" value="Tyr_Pase_cat"/>
</dbReference>
<dbReference type="SMART" id="SM00404">
    <property type="entry name" value="PTPc_motif"/>
    <property type="match status" value="1"/>
</dbReference>
<dbReference type="SUPFAM" id="SSF52799">
    <property type="entry name" value="(Phosphotyrosine protein) phosphatases II"/>
    <property type="match status" value="1"/>
</dbReference>
<dbReference type="PROSITE" id="PS50055">
    <property type="entry name" value="TYR_PHOSPHATASE_PTP"/>
    <property type="match status" value="1"/>
</dbReference>
<dbReference type="PANTHER" id="PTHR19134:SF449">
    <property type="entry name" value="TYROSINE-PROTEIN PHOSPHATASE 1"/>
    <property type="match status" value="1"/>
</dbReference>
<dbReference type="PANTHER" id="PTHR19134">
    <property type="entry name" value="RECEPTOR-TYPE TYROSINE-PROTEIN PHOSPHATASE"/>
    <property type="match status" value="1"/>
</dbReference>
<evidence type="ECO:0000313" key="3">
    <source>
        <dbReference type="EMBL" id="WVX66923.1"/>
    </source>
</evidence>
<sequence>MKYRLCLFLGMIQSGLSTTLIADKFQPYLFPSLPLEVQQEHIKKVKNEINHRWNHLINLKSDFALYHKKTKSEIAAEFAKIEKLRLSLWYRDAQSLPRISHQNYILSQSLLESGRFRSINNVAFEYNNTDKHYNASTILIQGLHFIALQEPSEDILNSFHKLLLNERVSALVRLKPQSEFNKKGSVKYWENNLSQDGKNTLLKLTIQGPIKPIEPSFITYFYTESWEDDKGIEVEELYRLVKDVQKTHQALQNKGPIAVHCASGVGRTGTFIAAFALANLLDQGVDPHNISIEEVVLKLAVQRPNMVATPDQYQVLYDFMDYYFSRKSTEFKA</sequence>
<dbReference type="SMART" id="SM00194">
    <property type="entry name" value="PTPc"/>
    <property type="match status" value="1"/>
</dbReference>
<dbReference type="RefSeq" id="WP_331255736.1">
    <property type="nucleotide sequence ID" value="NZ_CP133270.1"/>
</dbReference>
<evidence type="ECO:0000313" key="4">
    <source>
        <dbReference type="Proteomes" id="UP001330434"/>
    </source>
</evidence>
<dbReference type="InterPro" id="IPR016130">
    <property type="entry name" value="Tyr_Pase_AS"/>
</dbReference>
<dbReference type="CDD" id="cd00047">
    <property type="entry name" value="PTPc"/>
    <property type="match status" value="1"/>
</dbReference>
<accession>A0ABZ2C3L2</accession>